<comment type="caution">
    <text evidence="1">The sequence shown here is derived from an EMBL/GenBank/DDBJ whole genome shotgun (WGS) entry which is preliminary data.</text>
</comment>
<dbReference type="OrthoDB" id="10433900at2759"/>
<protein>
    <submittedName>
        <fullName evidence="1">19139_t:CDS:1</fullName>
    </submittedName>
</protein>
<keyword evidence="2" id="KW-1185">Reference proteome</keyword>
<dbReference type="AlphaFoldDB" id="A0A9N9IJ97"/>
<reference evidence="1" key="1">
    <citation type="submission" date="2021-06" db="EMBL/GenBank/DDBJ databases">
        <authorList>
            <person name="Kallberg Y."/>
            <person name="Tangrot J."/>
            <person name="Rosling A."/>
        </authorList>
    </citation>
    <scope>NUCLEOTIDE SEQUENCE</scope>
    <source>
        <strain evidence="1">MA453B</strain>
    </source>
</reference>
<sequence length="125" mass="14581">MQEYNTFNNAYSEIELDNNEWIDYVLSDNMTSKEFNKEASKLNYENSSEISNNSKIINEESNDCTTNEEGLDKIVDKFLSREQMPSISGEFAPYFNNITEILMFCWSNIFWAGPTSRKKSRALAW</sequence>
<proteinExistence type="predicted"/>
<organism evidence="1 2">
    <name type="scientific">Dentiscutata erythropus</name>
    <dbReference type="NCBI Taxonomy" id="1348616"/>
    <lineage>
        <taxon>Eukaryota</taxon>
        <taxon>Fungi</taxon>
        <taxon>Fungi incertae sedis</taxon>
        <taxon>Mucoromycota</taxon>
        <taxon>Glomeromycotina</taxon>
        <taxon>Glomeromycetes</taxon>
        <taxon>Diversisporales</taxon>
        <taxon>Gigasporaceae</taxon>
        <taxon>Dentiscutata</taxon>
    </lineage>
</organism>
<accession>A0A9N9IJ97</accession>
<dbReference type="Proteomes" id="UP000789405">
    <property type="component" value="Unassembled WGS sequence"/>
</dbReference>
<evidence type="ECO:0000313" key="2">
    <source>
        <dbReference type="Proteomes" id="UP000789405"/>
    </source>
</evidence>
<gene>
    <name evidence="1" type="ORF">DERYTH_LOCUS15734</name>
</gene>
<evidence type="ECO:0000313" key="1">
    <source>
        <dbReference type="EMBL" id="CAG8737979.1"/>
    </source>
</evidence>
<name>A0A9N9IJ97_9GLOM</name>
<dbReference type="EMBL" id="CAJVPY010013024">
    <property type="protein sequence ID" value="CAG8737979.1"/>
    <property type="molecule type" value="Genomic_DNA"/>
</dbReference>